<dbReference type="Gene3D" id="4.10.60.10">
    <property type="entry name" value="Zinc finger, CCHC-type"/>
    <property type="match status" value="2"/>
</dbReference>
<evidence type="ECO:0000313" key="7">
    <source>
        <dbReference type="Proteomes" id="UP000092462"/>
    </source>
</evidence>
<proteinExistence type="predicted"/>
<reference evidence="6" key="1">
    <citation type="submission" date="2022-08" db="UniProtKB">
        <authorList>
            <consortium name="EnsemblMetazoa"/>
        </authorList>
    </citation>
    <scope>IDENTIFICATION</scope>
    <source>
        <strain evidence="6">Israel</strain>
    </source>
</reference>
<dbReference type="PROSITE" id="PS50158">
    <property type="entry name" value="ZF_CCHC"/>
    <property type="match status" value="2"/>
</dbReference>
<dbReference type="SUPFAM" id="SSF57756">
    <property type="entry name" value="Retrovirus zinc finger-like domains"/>
    <property type="match status" value="2"/>
</dbReference>
<name>A0A1B0EZD4_PHLPP</name>
<dbReference type="AlphaFoldDB" id="A0A1B0EZD4"/>
<accession>A0A1B0EZD4</accession>
<keyword evidence="1" id="KW-0479">Metal-binding</keyword>
<evidence type="ECO:0000256" key="1">
    <source>
        <dbReference type="ARBA" id="ARBA00022723"/>
    </source>
</evidence>
<dbReference type="PANTHER" id="PTHR47103:SF8">
    <property type="entry name" value="DNA-BINDING PROTEIN"/>
    <property type="match status" value="1"/>
</dbReference>
<organism evidence="6 7">
    <name type="scientific">Phlebotomus papatasi</name>
    <name type="common">Sandfly</name>
    <dbReference type="NCBI Taxonomy" id="29031"/>
    <lineage>
        <taxon>Eukaryota</taxon>
        <taxon>Metazoa</taxon>
        <taxon>Ecdysozoa</taxon>
        <taxon>Arthropoda</taxon>
        <taxon>Hexapoda</taxon>
        <taxon>Insecta</taxon>
        <taxon>Pterygota</taxon>
        <taxon>Neoptera</taxon>
        <taxon>Endopterygota</taxon>
        <taxon>Diptera</taxon>
        <taxon>Nematocera</taxon>
        <taxon>Psychodoidea</taxon>
        <taxon>Psychodidae</taxon>
        <taxon>Phlebotomus</taxon>
        <taxon>Phlebotomus</taxon>
    </lineage>
</organism>
<evidence type="ECO:0000313" key="6">
    <source>
        <dbReference type="EnsemblMetazoa" id="PPAI009752-PA"/>
    </source>
</evidence>
<keyword evidence="7" id="KW-1185">Reference proteome</keyword>
<feature type="domain" description="CCHC-type" evidence="5">
    <location>
        <begin position="6"/>
        <end position="21"/>
    </location>
</feature>
<evidence type="ECO:0000256" key="3">
    <source>
        <dbReference type="ARBA" id="ARBA00022771"/>
    </source>
</evidence>
<dbReference type="SMART" id="SM00343">
    <property type="entry name" value="ZnF_C2HC"/>
    <property type="match status" value="2"/>
</dbReference>
<evidence type="ECO:0000256" key="4">
    <source>
        <dbReference type="ARBA" id="ARBA00022833"/>
    </source>
</evidence>
<dbReference type="Proteomes" id="UP000092462">
    <property type="component" value="Unassembled WGS sequence"/>
</dbReference>
<keyword evidence="3" id="KW-0863">Zinc-finger</keyword>
<feature type="domain" description="CCHC-type" evidence="5">
    <location>
        <begin position="41"/>
        <end position="57"/>
    </location>
</feature>
<dbReference type="EnsemblMetazoa" id="PPAI009752-RA">
    <property type="protein sequence ID" value="PPAI009752-PA"/>
    <property type="gene ID" value="PPAI009752"/>
</dbReference>
<dbReference type="VEuPathDB" id="VectorBase:PPAPM1_007325"/>
<keyword evidence="4" id="KW-0862">Zinc</keyword>
<dbReference type="GO" id="GO:0008270">
    <property type="term" value="F:zinc ion binding"/>
    <property type="evidence" value="ECO:0007669"/>
    <property type="project" value="UniProtKB-KW"/>
</dbReference>
<keyword evidence="2" id="KW-0677">Repeat</keyword>
<evidence type="ECO:0000256" key="2">
    <source>
        <dbReference type="ARBA" id="ARBA00022737"/>
    </source>
</evidence>
<evidence type="ECO:0000259" key="5">
    <source>
        <dbReference type="PROSITE" id="PS50158"/>
    </source>
</evidence>
<sequence>MSSTTCYKCNRPGHFARECTSGVGGARDKMGGSNYGRNREKCYKCNQSGHFARECKEDADRCYRCNAPYTPSKTLKTAHKISLNDNLSEASF</sequence>
<dbReference type="EMBL" id="AJVK01017091">
    <property type="status" value="NOT_ANNOTATED_CDS"/>
    <property type="molecule type" value="Genomic_DNA"/>
</dbReference>
<dbReference type="InterPro" id="IPR036875">
    <property type="entry name" value="Znf_CCHC_sf"/>
</dbReference>
<dbReference type="GO" id="GO:0003676">
    <property type="term" value="F:nucleic acid binding"/>
    <property type="evidence" value="ECO:0007669"/>
    <property type="project" value="InterPro"/>
</dbReference>
<protein>
    <recommendedName>
        <fullName evidence="5">CCHC-type domain-containing protein</fullName>
    </recommendedName>
</protein>
<dbReference type="Pfam" id="PF00098">
    <property type="entry name" value="zf-CCHC"/>
    <property type="match status" value="2"/>
</dbReference>
<dbReference type="VEuPathDB" id="VectorBase:PPAI009752"/>
<dbReference type="InterPro" id="IPR001878">
    <property type="entry name" value="Znf_CCHC"/>
</dbReference>
<dbReference type="PANTHER" id="PTHR47103">
    <property type="entry name" value="DNA-BINDING PROTEIN"/>
    <property type="match status" value="1"/>
</dbReference>